<feature type="domain" description="KRAB" evidence="8">
    <location>
        <begin position="3"/>
        <end position="92"/>
    </location>
</feature>
<evidence type="ECO:0000259" key="7">
    <source>
        <dbReference type="PROSITE" id="PS50157"/>
    </source>
</evidence>
<dbReference type="InterPro" id="IPR036051">
    <property type="entry name" value="KRAB_dom_sf"/>
</dbReference>
<dbReference type="GO" id="GO:0005634">
    <property type="term" value="C:nucleus"/>
    <property type="evidence" value="ECO:0007669"/>
    <property type="project" value="UniProtKB-SubCell"/>
</dbReference>
<comment type="caution">
    <text evidence="9">The sequence shown here is derived from an EMBL/GenBank/DDBJ whole genome shotgun (WGS) entry which is preliminary data.</text>
</comment>
<evidence type="ECO:0000256" key="4">
    <source>
        <dbReference type="ARBA" id="ARBA00022771"/>
    </source>
</evidence>
<dbReference type="SUPFAM" id="SSF57667">
    <property type="entry name" value="beta-beta-alpha zinc fingers"/>
    <property type="match status" value="1"/>
</dbReference>
<evidence type="ECO:0000256" key="3">
    <source>
        <dbReference type="ARBA" id="ARBA00022737"/>
    </source>
</evidence>
<dbReference type="InterPro" id="IPR013087">
    <property type="entry name" value="Znf_C2H2_type"/>
</dbReference>
<evidence type="ECO:0000313" key="9">
    <source>
        <dbReference type="EMBL" id="KAK7795320.1"/>
    </source>
</evidence>
<dbReference type="SMART" id="SM00349">
    <property type="entry name" value="KRAB"/>
    <property type="match status" value="1"/>
</dbReference>
<feature type="non-terminal residue" evidence="9">
    <location>
        <position position="166"/>
    </location>
</feature>
<evidence type="ECO:0000256" key="5">
    <source>
        <dbReference type="ARBA" id="ARBA00022833"/>
    </source>
</evidence>
<evidence type="ECO:0000313" key="10">
    <source>
        <dbReference type="Proteomes" id="UP001488838"/>
    </source>
</evidence>
<feature type="non-terminal residue" evidence="9">
    <location>
        <position position="1"/>
    </location>
</feature>
<dbReference type="PROSITE" id="PS50805">
    <property type="entry name" value="KRAB"/>
    <property type="match status" value="1"/>
</dbReference>
<dbReference type="PROSITE" id="PS50157">
    <property type="entry name" value="ZINC_FINGER_C2H2_2"/>
    <property type="match status" value="1"/>
</dbReference>
<dbReference type="GO" id="GO:0006355">
    <property type="term" value="P:regulation of DNA-templated transcription"/>
    <property type="evidence" value="ECO:0007669"/>
    <property type="project" value="InterPro"/>
</dbReference>
<dbReference type="FunFam" id="3.30.160.60:FF:002343">
    <property type="entry name" value="Zinc finger protein 33A"/>
    <property type="match status" value="1"/>
</dbReference>
<feature type="domain" description="C2H2-type" evidence="7">
    <location>
        <begin position="140"/>
        <end position="166"/>
    </location>
</feature>
<dbReference type="Proteomes" id="UP001488838">
    <property type="component" value="Unassembled WGS sequence"/>
</dbReference>
<evidence type="ECO:0000259" key="8">
    <source>
        <dbReference type="PROSITE" id="PS50805"/>
    </source>
</evidence>
<sequence>NAVTYDDVHVKFTPEEWALLDPSQKNLYKDVMLETFRNIADIGKMVKITSCFKMRELVLPGYWWSSVILIDKEEKGGYNWEGHDIEEYSQSLRRCGSPLEWHERIHMEEKPCEAIQDDEPIEYHSQLRLYKRTHTGEKPYKCTQCGKSFTSLSGLQVHKRTHTGEK</sequence>
<dbReference type="Gene3D" id="3.30.160.60">
    <property type="entry name" value="Classic Zinc Finger"/>
    <property type="match status" value="1"/>
</dbReference>
<evidence type="ECO:0000256" key="2">
    <source>
        <dbReference type="ARBA" id="ARBA00022723"/>
    </source>
</evidence>
<keyword evidence="5" id="KW-0862">Zinc</keyword>
<organism evidence="9 10">
    <name type="scientific">Myodes glareolus</name>
    <name type="common">Bank vole</name>
    <name type="synonym">Clethrionomys glareolus</name>
    <dbReference type="NCBI Taxonomy" id="447135"/>
    <lineage>
        <taxon>Eukaryota</taxon>
        <taxon>Metazoa</taxon>
        <taxon>Chordata</taxon>
        <taxon>Craniata</taxon>
        <taxon>Vertebrata</taxon>
        <taxon>Euteleostomi</taxon>
        <taxon>Mammalia</taxon>
        <taxon>Eutheria</taxon>
        <taxon>Euarchontoglires</taxon>
        <taxon>Glires</taxon>
        <taxon>Rodentia</taxon>
        <taxon>Myomorpha</taxon>
        <taxon>Muroidea</taxon>
        <taxon>Cricetidae</taxon>
        <taxon>Arvicolinae</taxon>
        <taxon>Myodes</taxon>
    </lineage>
</organism>
<evidence type="ECO:0000256" key="1">
    <source>
        <dbReference type="ARBA" id="ARBA00004123"/>
    </source>
</evidence>
<dbReference type="Pfam" id="PF00096">
    <property type="entry name" value="zf-C2H2"/>
    <property type="match status" value="1"/>
</dbReference>
<name>A0AAW0H1X0_MYOGA</name>
<dbReference type="AlphaFoldDB" id="A0AAW0H1X0"/>
<keyword evidence="4 6" id="KW-0863">Zinc-finger</keyword>
<keyword evidence="3" id="KW-0677">Repeat</keyword>
<dbReference type="Pfam" id="PF01352">
    <property type="entry name" value="KRAB"/>
    <property type="match status" value="1"/>
</dbReference>
<dbReference type="PANTHER" id="PTHR23234:SF10">
    <property type="entry name" value="RIKEN CDNA 6720489N17 GENE-RELATED"/>
    <property type="match status" value="1"/>
</dbReference>
<evidence type="ECO:0000256" key="6">
    <source>
        <dbReference type="PROSITE-ProRule" id="PRU00042"/>
    </source>
</evidence>
<dbReference type="GO" id="GO:0008270">
    <property type="term" value="F:zinc ion binding"/>
    <property type="evidence" value="ECO:0007669"/>
    <property type="project" value="UniProtKB-KW"/>
</dbReference>
<dbReference type="InterPro" id="IPR001909">
    <property type="entry name" value="KRAB"/>
</dbReference>
<dbReference type="CDD" id="cd07765">
    <property type="entry name" value="KRAB_A-box"/>
    <property type="match status" value="1"/>
</dbReference>
<dbReference type="SMART" id="SM00355">
    <property type="entry name" value="ZnF_C2H2"/>
    <property type="match status" value="1"/>
</dbReference>
<dbReference type="InterPro" id="IPR050758">
    <property type="entry name" value="Znf_C2H2-type"/>
</dbReference>
<dbReference type="EMBL" id="JBBHLL010002658">
    <property type="protein sequence ID" value="KAK7795320.1"/>
    <property type="molecule type" value="Genomic_DNA"/>
</dbReference>
<reference evidence="9 10" key="1">
    <citation type="journal article" date="2023" name="bioRxiv">
        <title>Conserved and derived expression patterns and positive selection on dental genes reveal complex evolutionary context of ever-growing rodent molars.</title>
        <authorList>
            <person name="Calamari Z.T."/>
            <person name="Song A."/>
            <person name="Cohen E."/>
            <person name="Akter M."/>
            <person name="Roy R.D."/>
            <person name="Hallikas O."/>
            <person name="Christensen M.M."/>
            <person name="Li P."/>
            <person name="Marangoni P."/>
            <person name="Jernvall J."/>
            <person name="Klein O.D."/>
        </authorList>
    </citation>
    <scope>NUCLEOTIDE SEQUENCE [LARGE SCALE GENOMIC DNA]</scope>
    <source>
        <strain evidence="9">V071</strain>
    </source>
</reference>
<dbReference type="SUPFAM" id="SSF109640">
    <property type="entry name" value="KRAB domain (Kruppel-associated box)"/>
    <property type="match status" value="1"/>
</dbReference>
<comment type="subcellular location">
    <subcellularLocation>
        <location evidence="1">Nucleus</location>
    </subcellularLocation>
</comment>
<proteinExistence type="predicted"/>
<keyword evidence="2" id="KW-0479">Metal-binding</keyword>
<dbReference type="PANTHER" id="PTHR23234">
    <property type="entry name" value="ZNF44 PROTEIN"/>
    <property type="match status" value="1"/>
</dbReference>
<dbReference type="PROSITE" id="PS00028">
    <property type="entry name" value="ZINC_FINGER_C2H2_1"/>
    <property type="match status" value="1"/>
</dbReference>
<evidence type="ECO:0008006" key="11">
    <source>
        <dbReference type="Google" id="ProtNLM"/>
    </source>
</evidence>
<dbReference type="Gene3D" id="6.10.140.140">
    <property type="match status" value="1"/>
</dbReference>
<dbReference type="InterPro" id="IPR036236">
    <property type="entry name" value="Znf_C2H2_sf"/>
</dbReference>
<accession>A0AAW0H1X0</accession>
<protein>
    <recommendedName>
        <fullName evidence="11">Zinc finger protein</fullName>
    </recommendedName>
</protein>
<gene>
    <name evidence="9" type="ORF">U0070_010345</name>
</gene>
<keyword evidence="10" id="KW-1185">Reference proteome</keyword>